<dbReference type="AlphaFoldDB" id="A0A849C864"/>
<evidence type="ECO:0000256" key="1">
    <source>
        <dbReference type="SAM" id="MobiDB-lite"/>
    </source>
</evidence>
<comment type="caution">
    <text evidence="2">The sequence shown here is derived from an EMBL/GenBank/DDBJ whole genome shotgun (WGS) entry which is preliminary data.</text>
</comment>
<proteinExistence type="predicted"/>
<reference evidence="2 3" key="1">
    <citation type="submission" date="2020-05" db="EMBL/GenBank/DDBJ databases">
        <title>MicrobeNet Type strains.</title>
        <authorList>
            <person name="Nicholson A.C."/>
        </authorList>
    </citation>
    <scope>NUCLEOTIDE SEQUENCE [LARGE SCALE GENOMIC DNA]</scope>
    <source>
        <strain evidence="2 3">JCM 3224</strain>
    </source>
</reference>
<gene>
    <name evidence="2" type="ORF">HLB23_34300</name>
</gene>
<protein>
    <submittedName>
        <fullName evidence="2">Uncharacterized protein</fullName>
    </submittedName>
</protein>
<feature type="region of interest" description="Disordered" evidence="1">
    <location>
        <begin position="1"/>
        <end position="86"/>
    </location>
</feature>
<sequence length="144" mass="15347">MRQLAQRSHAQAFGRAEAAAVSDSPVADRIRGVSCSSPGSPRCSTDSAPNPASLGNRKSTHRFQRLRRSAWSSHPDPRPIPVGGTVPHFPGSREYLLLEITQAQLVDPNLAPTQPDLGVLGITGLTAWRATSTMSAAITSTPPW</sequence>
<feature type="compositionally biased region" description="Polar residues" evidence="1">
    <location>
        <begin position="34"/>
        <end position="50"/>
    </location>
</feature>
<dbReference type="RefSeq" id="WP_067529721.1">
    <property type="nucleotide sequence ID" value="NZ_JABELX010000017.1"/>
</dbReference>
<dbReference type="Proteomes" id="UP000586827">
    <property type="component" value="Unassembled WGS sequence"/>
</dbReference>
<evidence type="ECO:0000313" key="3">
    <source>
        <dbReference type="Proteomes" id="UP000586827"/>
    </source>
</evidence>
<accession>A0A849C864</accession>
<dbReference type="EMBL" id="JABELX010000017">
    <property type="protein sequence ID" value="NNH74864.1"/>
    <property type="molecule type" value="Genomic_DNA"/>
</dbReference>
<organism evidence="2 3">
    <name type="scientific">Nocardia uniformis</name>
    <dbReference type="NCBI Taxonomy" id="53432"/>
    <lineage>
        <taxon>Bacteria</taxon>
        <taxon>Bacillati</taxon>
        <taxon>Actinomycetota</taxon>
        <taxon>Actinomycetes</taxon>
        <taxon>Mycobacteriales</taxon>
        <taxon>Nocardiaceae</taxon>
        <taxon>Nocardia</taxon>
    </lineage>
</organism>
<evidence type="ECO:0000313" key="2">
    <source>
        <dbReference type="EMBL" id="NNH74864.1"/>
    </source>
</evidence>
<feature type="compositionally biased region" description="Basic residues" evidence="1">
    <location>
        <begin position="58"/>
        <end position="68"/>
    </location>
</feature>
<name>A0A849C864_9NOCA</name>
<keyword evidence="3" id="KW-1185">Reference proteome</keyword>